<dbReference type="PROSITE" id="PS50081">
    <property type="entry name" value="ZF_DAG_PE_2"/>
    <property type="match status" value="1"/>
</dbReference>
<dbReference type="InterPro" id="IPR004146">
    <property type="entry name" value="DC1"/>
</dbReference>
<evidence type="ECO:0000256" key="3">
    <source>
        <dbReference type="ARBA" id="ARBA00022833"/>
    </source>
</evidence>
<dbReference type="AlphaFoldDB" id="A0AB32W7A9"/>
<reference evidence="5" key="1">
    <citation type="journal article" date="1997" name="Nucleic Acids Res.">
        <title>tRNAscan-SE: a program for improved detection of transfer RNA genes in genomic sequence.</title>
        <authorList>
            <person name="Lowe T.M."/>
            <person name="Eddy S.R."/>
        </authorList>
    </citation>
    <scope>NUCLEOTIDE SEQUENCE [LARGE SCALE GENOMIC DNA]</scope>
    <source>
        <strain evidence="5">r\B97-61/B2</strain>
    </source>
</reference>
<feature type="domain" description="Phorbol-ester/DAG-type" evidence="4">
    <location>
        <begin position="10"/>
        <end position="63"/>
    </location>
</feature>
<keyword evidence="2" id="KW-0677">Repeat</keyword>
<dbReference type="SUPFAM" id="SSF57889">
    <property type="entry name" value="Cysteine-rich domain"/>
    <property type="match status" value="2"/>
</dbReference>
<dbReference type="RefSeq" id="XP_017974570.1">
    <property type="nucleotide sequence ID" value="XM_018119081.1"/>
</dbReference>
<dbReference type="Gene3D" id="3.30.60.20">
    <property type="match status" value="1"/>
</dbReference>
<evidence type="ECO:0000259" key="4">
    <source>
        <dbReference type="PROSITE" id="PS50081"/>
    </source>
</evidence>
<reference evidence="6" key="2">
    <citation type="submission" date="2025-08" db="UniProtKB">
        <authorList>
            <consortium name="RefSeq"/>
        </authorList>
    </citation>
    <scope>IDENTIFICATION</scope>
</reference>
<keyword evidence="1" id="KW-0479">Metal-binding</keyword>
<evidence type="ECO:0000256" key="1">
    <source>
        <dbReference type="ARBA" id="ARBA00022723"/>
    </source>
</evidence>
<evidence type="ECO:0000256" key="2">
    <source>
        <dbReference type="ARBA" id="ARBA00022737"/>
    </source>
</evidence>
<evidence type="ECO:0000313" key="5">
    <source>
        <dbReference type="Proteomes" id="UP000694886"/>
    </source>
</evidence>
<dbReference type="Proteomes" id="UP000694886">
    <property type="component" value="Chromosome 4"/>
</dbReference>
<dbReference type="GeneID" id="108660469"/>
<protein>
    <submittedName>
        <fullName evidence="6">Uncharacterized protein LOC108660469</fullName>
    </submittedName>
</protein>
<sequence>MSESENFGHEHPLVLNEGQSNQSEEAYCSRCEEEVSLSAPSFSCVECGFYLHKKCAEAPLEINHPLHPKHPLLLQHSPYADGVGCICDFCDEICKTFIYHCSCGLDFHITCALLTFSIAEKFSEELQHVAVEDPFISTKNDGEERESFNCFGWHHHRIFHTYFLHDEDFKSWDCIICHHEVNTEHGSYYCSNCKIIVQVNCAIKKERWYYIVSQENEDGKSIDSLALLPGVSIDSITCVIERNDAGEATKIKHFKHVHDLMLSEKIAKYDKSCDGCMLPISASFYYCSECDFFLHKTCAE</sequence>
<dbReference type="PANTHER" id="PTHR32410">
    <property type="entry name" value="CYSTEINE/HISTIDINE-RICH C1 DOMAIN FAMILY PROTEIN"/>
    <property type="match status" value="1"/>
</dbReference>
<dbReference type="InterPro" id="IPR053192">
    <property type="entry name" value="Vacuole_Formation_Reg"/>
</dbReference>
<dbReference type="PANTHER" id="PTHR32410:SF169">
    <property type="entry name" value="C1 DOMAIN FAMILY PROTEIN, PUTATIVE-RELATED"/>
    <property type="match status" value="1"/>
</dbReference>
<dbReference type="Pfam" id="PF03107">
    <property type="entry name" value="C1_2"/>
    <property type="match status" value="2"/>
</dbReference>
<dbReference type="InterPro" id="IPR046349">
    <property type="entry name" value="C1-like_sf"/>
</dbReference>
<dbReference type="GO" id="GO:0046872">
    <property type="term" value="F:metal ion binding"/>
    <property type="evidence" value="ECO:0007669"/>
    <property type="project" value="UniProtKB-KW"/>
</dbReference>
<proteinExistence type="predicted"/>
<keyword evidence="3" id="KW-0862">Zinc</keyword>
<name>A0AB32W7A9_THECC</name>
<dbReference type="Gramene" id="Tc04v2_t014760.1">
    <property type="protein sequence ID" value="Tc04v2_p014760.1"/>
    <property type="gene ID" value="Tc04v2_g014760"/>
</dbReference>
<accession>A0AB32W7A9</accession>
<dbReference type="KEGG" id="tcc:108660469"/>
<gene>
    <name evidence="6" type="primary">LOC108660469</name>
</gene>
<evidence type="ECO:0000313" key="6">
    <source>
        <dbReference type="RefSeq" id="XP_017974570.1"/>
    </source>
</evidence>
<organism evidence="5 6">
    <name type="scientific">Theobroma cacao</name>
    <name type="common">Cacao</name>
    <name type="synonym">Cocoa</name>
    <dbReference type="NCBI Taxonomy" id="3641"/>
    <lineage>
        <taxon>Eukaryota</taxon>
        <taxon>Viridiplantae</taxon>
        <taxon>Streptophyta</taxon>
        <taxon>Embryophyta</taxon>
        <taxon>Tracheophyta</taxon>
        <taxon>Spermatophyta</taxon>
        <taxon>Magnoliopsida</taxon>
        <taxon>eudicotyledons</taxon>
        <taxon>Gunneridae</taxon>
        <taxon>Pentapetalae</taxon>
        <taxon>rosids</taxon>
        <taxon>malvids</taxon>
        <taxon>Malvales</taxon>
        <taxon>Malvaceae</taxon>
        <taxon>Byttnerioideae</taxon>
        <taxon>Theobroma</taxon>
    </lineage>
</organism>
<dbReference type="InterPro" id="IPR002219">
    <property type="entry name" value="PKC_DAG/PE"/>
</dbReference>